<dbReference type="RefSeq" id="WP_193550455.1">
    <property type="nucleotide sequence ID" value="NZ_CP103787.1"/>
</dbReference>
<evidence type="ECO:0000313" key="4">
    <source>
        <dbReference type="Proteomes" id="UP000283896"/>
    </source>
</evidence>
<dbReference type="Pfam" id="PF13274">
    <property type="entry name" value="SocA_Panacea"/>
    <property type="match status" value="1"/>
</dbReference>
<name>A0A421NUI7_9MOLU</name>
<evidence type="ECO:0000259" key="2">
    <source>
        <dbReference type="Pfam" id="PF13274"/>
    </source>
</evidence>
<gene>
    <name evidence="3" type="ORF">PSSA1_v1c6370</name>
</gene>
<reference evidence="4" key="1">
    <citation type="submission" date="2016-11" db="EMBL/GenBank/DDBJ databases">
        <title>Genome sequence of Candidatus Phytoplasma solani strain SA-1.</title>
        <authorList>
            <person name="Haryono M."/>
            <person name="Samarzija I."/>
            <person name="Seruga Music M."/>
            <person name="Hogenhout S."/>
            <person name="Kuo C.-H."/>
        </authorList>
    </citation>
    <scope>NUCLEOTIDE SEQUENCE [LARGE SCALE GENOMIC DNA]</scope>
    <source>
        <strain evidence="4">SA-1</strain>
    </source>
</reference>
<proteinExistence type="predicted"/>
<evidence type="ECO:0000313" key="3">
    <source>
        <dbReference type="EMBL" id="RMI87687.1"/>
    </source>
</evidence>
<accession>A0A421NUI7</accession>
<evidence type="ECO:0000256" key="1">
    <source>
        <dbReference type="SAM" id="Coils"/>
    </source>
</evidence>
<dbReference type="AlphaFoldDB" id="A0A421NUI7"/>
<keyword evidence="4" id="KW-1185">Reference proteome</keyword>
<dbReference type="Proteomes" id="UP000283896">
    <property type="component" value="Unassembled WGS sequence"/>
</dbReference>
<sequence>MTNKFNQIIKNIKKIEKQLKILKKHVKIYNIRNREGIKMNQNIKNNNEKVNVFDVVNYLLKHFDTDKYKITNMKINKLLYYIQGHYIAKCNKPLFLEPIEAWMFGPVISHIYGEFFNFVNNPIPNNYICEGKTGNEINQETQEFIKKTLNNYINLSSYDLSVKTHNEKPWKNAYNPRKKWKNNIITHHSLKEFFAKEQKEENKHESK</sequence>
<comment type="caution">
    <text evidence="3">The sequence shown here is derived from an EMBL/GenBank/DDBJ whole genome shotgun (WGS) entry which is preliminary data.</text>
</comment>
<keyword evidence="1" id="KW-0175">Coiled coil</keyword>
<dbReference type="EMBL" id="MPBG01000012">
    <property type="protein sequence ID" value="RMI87687.1"/>
    <property type="molecule type" value="Genomic_DNA"/>
</dbReference>
<feature type="coiled-coil region" evidence="1">
    <location>
        <begin position="5"/>
        <end position="32"/>
    </location>
</feature>
<protein>
    <recommendedName>
        <fullName evidence="2">Antitoxin SocA-like Panacea domain-containing protein</fullName>
    </recommendedName>
</protein>
<dbReference type="STRING" id="69896.S284_00440"/>
<dbReference type="InterPro" id="IPR025272">
    <property type="entry name" value="SocA_Panacea"/>
</dbReference>
<feature type="domain" description="Antitoxin SocA-like Panacea" evidence="2">
    <location>
        <begin position="75"/>
        <end position="171"/>
    </location>
</feature>
<organism evidence="3 4">
    <name type="scientific">Candidatus Phytoplasma solani</name>
    <dbReference type="NCBI Taxonomy" id="69896"/>
    <lineage>
        <taxon>Bacteria</taxon>
        <taxon>Bacillati</taxon>
        <taxon>Mycoplasmatota</taxon>
        <taxon>Mollicutes</taxon>
        <taxon>Acholeplasmatales</taxon>
        <taxon>Acholeplasmataceae</taxon>
        <taxon>Candidatus Phytoplasma</taxon>
        <taxon>16SrXII (Stolbur group)</taxon>
    </lineage>
</organism>